<organism evidence="2 3">
    <name type="scientific">Blastopirellula retiformator</name>
    <dbReference type="NCBI Taxonomy" id="2527970"/>
    <lineage>
        <taxon>Bacteria</taxon>
        <taxon>Pseudomonadati</taxon>
        <taxon>Planctomycetota</taxon>
        <taxon>Planctomycetia</taxon>
        <taxon>Pirellulales</taxon>
        <taxon>Pirellulaceae</taxon>
        <taxon>Blastopirellula</taxon>
    </lineage>
</organism>
<evidence type="ECO:0000256" key="1">
    <source>
        <dbReference type="SAM" id="Phobius"/>
    </source>
</evidence>
<keyword evidence="1" id="KW-0472">Membrane</keyword>
<feature type="transmembrane region" description="Helical" evidence="1">
    <location>
        <begin position="32"/>
        <end position="55"/>
    </location>
</feature>
<name>A0A5C5VIL3_9BACT</name>
<dbReference type="Proteomes" id="UP000318878">
    <property type="component" value="Unassembled WGS sequence"/>
</dbReference>
<keyword evidence="1" id="KW-1133">Transmembrane helix</keyword>
<sequence>MPFLGEETKTRGETIFTVHRGKTPSAIKKWEAILFVKHLSVVVGLTALGFVVPIASDLRQTSWTEATADYQVTPAAAAQVAFAETQSLVLGSREFAQNLRGETIDHWDDVAASRVDYLHESEHGTLGLAIRWSLLMSVAYLGLQVLTVTFGLLARTSYLANLAIVGGVAMFLTGAMPAAGLLALAIGMILKMGQILDYFTSVKPAAEY</sequence>
<protein>
    <submittedName>
        <fullName evidence="2">Uncharacterized protein</fullName>
    </submittedName>
</protein>
<gene>
    <name evidence="2" type="ORF">Enr8_01860</name>
</gene>
<feature type="transmembrane region" description="Helical" evidence="1">
    <location>
        <begin position="132"/>
        <end position="153"/>
    </location>
</feature>
<evidence type="ECO:0000313" key="2">
    <source>
        <dbReference type="EMBL" id="TWT38494.1"/>
    </source>
</evidence>
<reference evidence="2 3" key="1">
    <citation type="submission" date="2019-02" db="EMBL/GenBank/DDBJ databases">
        <title>Deep-cultivation of Planctomycetes and their phenomic and genomic characterization uncovers novel biology.</title>
        <authorList>
            <person name="Wiegand S."/>
            <person name="Jogler M."/>
            <person name="Boedeker C."/>
            <person name="Pinto D."/>
            <person name="Vollmers J."/>
            <person name="Rivas-Marin E."/>
            <person name="Kohn T."/>
            <person name="Peeters S.H."/>
            <person name="Heuer A."/>
            <person name="Rast P."/>
            <person name="Oberbeckmann S."/>
            <person name="Bunk B."/>
            <person name="Jeske O."/>
            <person name="Meyerdierks A."/>
            <person name="Storesund J.E."/>
            <person name="Kallscheuer N."/>
            <person name="Luecker S."/>
            <person name="Lage O.M."/>
            <person name="Pohl T."/>
            <person name="Merkel B.J."/>
            <person name="Hornburger P."/>
            <person name="Mueller R.-W."/>
            <person name="Bruemmer F."/>
            <person name="Labrenz M."/>
            <person name="Spormann A.M."/>
            <person name="Op Den Camp H."/>
            <person name="Overmann J."/>
            <person name="Amann R."/>
            <person name="Jetten M.S.M."/>
            <person name="Mascher T."/>
            <person name="Medema M.H."/>
            <person name="Devos D.P."/>
            <person name="Kaster A.-K."/>
            <person name="Ovreas L."/>
            <person name="Rohde M."/>
            <person name="Galperin M.Y."/>
            <person name="Jogler C."/>
        </authorList>
    </citation>
    <scope>NUCLEOTIDE SEQUENCE [LARGE SCALE GENOMIC DNA]</scope>
    <source>
        <strain evidence="2 3">Enr8</strain>
    </source>
</reference>
<dbReference type="EMBL" id="SJPF01000001">
    <property type="protein sequence ID" value="TWT38494.1"/>
    <property type="molecule type" value="Genomic_DNA"/>
</dbReference>
<evidence type="ECO:0000313" key="3">
    <source>
        <dbReference type="Proteomes" id="UP000318878"/>
    </source>
</evidence>
<dbReference type="AlphaFoldDB" id="A0A5C5VIL3"/>
<proteinExistence type="predicted"/>
<comment type="caution">
    <text evidence="2">The sequence shown here is derived from an EMBL/GenBank/DDBJ whole genome shotgun (WGS) entry which is preliminary data.</text>
</comment>
<feature type="transmembrane region" description="Helical" evidence="1">
    <location>
        <begin position="159"/>
        <end position="186"/>
    </location>
</feature>
<accession>A0A5C5VIL3</accession>
<keyword evidence="1" id="KW-0812">Transmembrane</keyword>
<keyword evidence="3" id="KW-1185">Reference proteome</keyword>